<keyword evidence="13" id="KW-1185">Reference proteome</keyword>
<evidence type="ECO:0000256" key="4">
    <source>
        <dbReference type="ARBA" id="ARBA00022475"/>
    </source>
</evidence>
<dbReference type="AlphaFoldDB" id="A0A939KHU6"/>
<dbReference type="PANTHER" id="PTHR42703:SF1">
    <property type="entry name" value="NA(+)_H(+) ANTIPORTER SUBUNIT D1"/>
    <property type="match status" value="1"/>
</dbReference>
<feature type="transmembrane region" description="Helical" evidence="9">
    <location>
        <begin position="281"/>
        <end position="303"/>
    </location>
</feature>
<comment type="caution">
    <text evidence="12">The sequence shown here is derived from an EMBL/GenBank/DDBJ whole genome shotgun (WGS) entry which is preliminary data.</text>
</comment>
<evidence type="ECO:0000256" key="7">
    <source>
        <dbReference type="ARBA" id="ARBA00023136"/>
    </source>
</evidence>
<feature type="transmembrane region" description="Helical" evidence="9">
    <location>
        <begin position="138"/>
        <end position="156"/>
    </location>
</feature>
<feature type="transmembrane region" description="Helical" evidence="9">
    <location>
        <begin position="463"/>
        <end position="482"/>
    </location>
</feature>
<dbReference type="Pfam" id="PF00361">
    <property type="entry name" value="Proton_antipo_M"/>
    <property type="match status" value="1"/>
</dbReference>
<keyword evidence="7 9" id="KW-0472">Membrane</keyword>
<feature type="transmembrane region" description="Helical" evidence="9">
    <location>
        <begin position="375"/>
        <end position="398"/>
    </location>
</feature>
<gene>
    <name evidence="12" type="ORF">J3A84_00270</name>
</gene>
<dbReference type="InterPro" id="IPR001516">
    <property type="entry name" value="Proton_antipo_N"/>
</dbReference>
<name>A0A939KHU6_9CLOT</name>
<feature type="transmembrane region" description="Helical" evidence="9">
    <location>
        <begin position="213"/>
        <end position="237"/>
    </location>
</feature>
<evidence type="ECO:0000256" key="9">
    <source>
        <dbReference type="SAM" id="Phobius"/>
    </source>
</evidence>
<evidence type="ECO:0000256" key="8">
    <source>
        <dbReference type="RuleBase" id="RU000320"/>
    </source>
</evidence>
<comment type="subcellular location">
    <subcellularLocation>
        <location evidence="1">Cell membrane</location>
        <topology evidence="1">Multi-pass membrane protein</topology>
    </subcellularLocation>
    <subcellularLocation>
        <location evidence="8">Membrane</location>
        <topology evidence="8">Multi-pass membrane protein</topology>
    </subcellularLocation>
</comment>
<comment type="similarity">
    <text evidence="2">Belongs to the CPA3 antiporters (TC 2.A.63) subunit D family.</text>
</comment>
<reference evidence="12" key="1">
    <citation type="submission" date="2021-03" db="EMBL/GenBank/DDBJ databases">
        <title>Proteiniclasticum marinus sp. nov., isolated from tidal flat sediment.</title>
        <authorList>
            <person name="Namirimu T."/>
            <person name="Yang J.-A."/>
            <person name="Yang S.-H."/>
            <person name="Kim Y.-J."/>
            <person name="Kwon K.K."/>
        </authorList>
    </citation>
    <scope>NUCLEOTIDE SEQUENCE</scope>
    <source>
        <strain evidence="12">SCR006</strain>
    </source>
</reference>
<feature type="transmembrane region" description="Helical" evidence="9">
    <location>
        <begin position="168"/>
        <end position="189"/>
    </location>
</feature>
<feature type="domain" description="NADH:quinone oxidoreductase/Mrp antiporter transmembrane" evidence="10">
    <location>
        <begin position="133"/>
        <end position="428"/>
    </location>
</feature>
<dbReference type="RefSeq" id="WP_207597995.1">
    <property type="nucleotide sequence ID" value="NZ_JAFNJU010000001.1"/>
</dbReference>
<dbReference type="GO" id="GO:0005886">
    <property type="term" value="C:plasma membrane"/>
    <property type="evidence" value="ECO:0007669"/>
    <property type="project" value="UniProtKB-SubCell"/>
</dbReference>
<feature type="transmembrane region" description="Helical" evidence="9">
    <location>
        <begin position="35"/>
        <end position="56"/>
    </location>
</feature>
<evidence type="ECO:0000313" key="12">
    <source>
        <dbReference type="EMBL" id="MBO1263473.1"/>
    </source>
</evidence>
<feature type="transmembrane region" description="Helical" evidence="9">
    <location>
        <begin position="418"/>
        <end position="442"/>
    </location>
</feature>
<evidence type="ECO:0000256" key="2">
    <source>
        <dbReference type="ARBA" id="ARBA00005346"/>
    </source>
</evidence>
<evidence type="ECO:0000259" key="11">
    <source>
        <dbReference type="Pfam" id="PF00662"/>
    </source>
</evidence>
<keyword evidence="5 8" id="KW-0812">Transmembrane</keyword>
<evidence type="ECO:0000256" key="1">
    <source>
        <dbReference type="ARBA" id="ARBA00004651"/>
    </source>
</evidence>
<dbReference type="InterPro" id="IPR001750">
    <property type="entry name" value="ND/Mrp_TM"/>
</dbReference>
<sequence length="500" mass="55275">MSNIHFPVYILMVLLIFAVTIPLQRKPYGRRFQLLMVSILGIAWIMALLELLKVLWDAPYSYTFGSYPAGIGIEFLVDEFSALMTLIVLTLSLLIIIYSLKDLEHEIESSRMYSYYTLVFLLIFSMIGMIFTNDMFNLYVFMEILSITSVAIIAIKKKKDTLMASMKYLMMGAIGSVTVLMGIALIYMVTGQLNMSAINQEISAVWRLYPRNILLAMGFMITGFSIKAAIFPLHNWLPDAHSTAPTPSSALLSGLVVKAYVFSIAKIMYRVVGKNISVDIGIADYLIIFAVLSMMMGSVFALTQRDIKRRLAYSSVSQIGYIFLGLALASEMGFSAALFHVVSHAFMKSALFLSAGSIIYLTGKRDVKNLDGIGYEMPITMTVFSIGVLGMIGIPGTSGFMSKWYLGLAVLDAGHPELLIVLLLSSFLNALYYLPIIVSAFLRERPGKPLEMHRDGIPETMKVSMVLVALGSLVIGLFPHLVMDIIQQAVPTFIGSGMGL</sequence>
<dbReference type="PANTHER" id="PTHR42703">
    <property type="entry name" value="NADH DEHYDROGENASE"/>
    <property type="match status" value="1"/>
</dbReference>
<evidence type="ECO:0000259" key="10">
    <source>
        <dbReference type="Pfam" id="PF00361"/>
    </source>
</evidence>
<evidence type="ECO:0000313" key="13">
    <source>
        <dbReference type="Proteomes" id="UP000664218"/>
    </source>
</evidence>
<dbReference type="InterPro" id="IPR050586">
    <property type="entry name" value="CPA3_Na-H_Antiporter_D"/>
</dbReference>
<keyword evidence="4" id="KW-1003">Cell membrane</keyword>
<feature type="transmembrane region" description="Helical" evidence="9">
    <location>
        <begin position="345"/>
        <end position="363"/>
    </location>
</feature>
<feature type="domain" description="NADH-Ubiquinone oxidoreductase (complex I) chain 5 N-terminal" evidence="11">
    <location>
        <begin position="71"/>
        <end position="107"/>
    </location>
</feature>
<evidence type="ECO:0000256" key="6">
    <source>
        <dbReference type="ARBA" id="ARBA00022989"/>
    </source>
</evidence>
<feature type="transmembrane region" description="Helical" evidence="9">
    <location>
        <begin position="80"/>
        <end position="100"/>
    </location>
</feature>
<feature type="transmembrane region" description="Helical" evidence="9">
    <location>
        <begin position="112"/>
        <end position="132"/>
    </location>
</feature>
<dbReference type="Proteomes" id="UP000664218">
    <property type="component" value="Unassembled WGS sequence"/>
</dbReference>
<evidence type="ECO:0000256" key="5">
    <source>
        <dbReference type="ARBA" id="ARBA00022692"/>
    </source>
</evidence>
<dbReference type="EMBL" id="JAFNJU010000001">
    <property type="protein sequence ID" value="MBO1263473.1"/>
    <property type="molecule type" value="Genomic_DNA"/>
</dbReference>
<keyword evidence="6 9" id="KW-1133">Transmembrane helix</keyword>
<feature type="transmembrane region" description="Helical" evidence="9">
    <location>
        <begin position="315"/>
        <end position="339"/>
    </location>
</feature>
<comment type="similarity">
    <text evidence="3">Belongs to the CPA3 antiporters (TC 2.A.63) subunit A family.</text>
</comment>
<proteinExistence type="inferred from homology"/>
<accession>A0A939KHU6</accession>
<feature type="transmembrane region" description="Helical" evidence="9">
    <location>
        <begin position="6"/>
        <end position="23"/>
    </location>
</feature>
<dbReference type="PRINTS" id="PR01434">
    <property type="entry name" value="NADHDHGNASE5"/>
</dbReference>
<dbReference type="Pfam" id="PF00662">
    <property type="entry name" value="Proton_antipo_N"/>
    <property type="match status" value="1"/>
</dbReference>
<evidence type="ECO:0000256" key="3">
    <source>
        <dbReference type="ARBA" id="ARBA00008483"/>
    </source>
</evidence>
<organism evidence="12 13">
    <name type="scientific">Proteiniclasticum aestuarii</name>
    <dbReference type="NCBI Taxonomy" id="2817862"/>
    <lineage>
        <taxon>Bacteria</taxon>
        <taxon>Bacillati</taxon>
        <taxon>Bacillota</taxon>
        <taxon>Clostridia</taxon>
        <taxon>Eubacteriales</taxon>
        <taxon>Clostridiaceae</taxon>
        <taxon>Proteiniclasticum</taxon>
    </lineage>
</organism>
<feature type="transmembrane region" description="Helical" evidence="9">
    <location>
        <begin position="249"/>
        <end position="269"/>
    </location>
</feature>
<protein>
    <submittedName>
        <fullName evidence="12">Monovalent cation/H+ antiporter subunit D family protein</fullName>
    </submittedName>
</protein>